<evidence type="ECO:0000313" key="2">
    <source>
        <dbReference type="EMBL" id="RUO96038.1"/>
    </source>
</evidence>
<reference evidence="2 3" key="1">
    <citation type="journal article" date="2018" name="New Phytol.">
        <title>Phylogenomics of Endogonaceae and evolution of mycorrhizas within Mucoromycota.</title>
        <authorList>
            <person name="Chang Y."/>
            <person name="Desiro A."/>
            <person name="Na H."/>
            <person name="Sandor L."/>
            <person name="Lipzen A."/>
            <person name="Clum A."/>
            <person name="Barry K."/>
            <person name="Grigoriev I.V."/>
            <person name="Martin F.M."/>
            <person name="Stajich J.E."/>
            <person name="Smith M.E."/>
            <person name="Bonito G."/>
            <person name="Spatafora J.W."/>
        </authorList>
    </citation>
    <scope>NUCLEOTIDE SEQUENCE [LARGE SCALE GENOMIC DNA]</scope>
    <source>
        <strain evidence="2 3">GMNB39</strain>
    </source>
</reference>
<proteinExistence type="predicted"/>
<feature type="region of interest" description="Disordered" evidence="1">
    <location>
        <begin position="148"/>
        <end position="178"/>
    </location>
</feature>
<evidence type="ECO:0000313" key="3">
    <source>
        <dbReference type="Proteomes" id="UP000268093"/>
    </source>
</evidence>
<dbReference type="AlphaFoldDB" id="A0A432ZZY8"/>
<comment type="caution">
    <text evidence="2">The sequence shown here is derived from an EMBL/GenBank/DDBJ whole genome shotgun (WGS) entry which is preliminary data.</text>
</comment>
<evidence type="ECO:0000256" key="1">
    <source>
        <dbReference type="SAM" id="MobiDB-lite"/>
    </source>
</evidence>
<dbReference type="Proteomes" id="UP000268093">
    <property type="component" value="Unassembled WGS sequence"/>
</dbReference>
<gene>
    <name evidence="2" type="ORF">BC936DRAFT_142727</name>
</gene>
<protein>
    <submittedName>
        <fullName evidence="2">Uncharacterized protein</fullName>
    </submittedName>
</protein>
<dbReference type="EMBL" id="RBNI01023811">
    <property type="protein sequence ID" value="RUO96038.1"/>
    <property type="molecule type" value="Genomic_DNA"/>
</dbReference>
<organism evidence="2 3">
    <name type="scientific">Jimgerdemannia flammicorona</name>
    <dbReference type="NCBI Taxonomy" id="994334"/>
    <lineage>
        <taxon>Eukaryota</taxon>
        <taxon>Fungi</taxon>
        <taxon>Fungi incertae sedis</taxon>
        <taxon>Mucoromycota</taxon>
        <taxon>Mucoromycotina</taxon>
        <taxon>Endogonomycetes</taxon>
        <taxon>Endogonales</taxon>
        <taxon>Endogonaceae</taxon>
        <taxon>Jimgerdemannia</taxon>
    </lineage>
</organism>
<sequence>MSRRTTRYDSSVSIYLRNGPRHSRWRRSRCWVRMATLRVNGARMPSLMHTEYQLLVLTERNQGSSEELEDGDLEEMYDFGDSDPHEITMDPIESAGVGQFTGLTRVMELERVPGEGGAGESDEYTMAERCGSGCAGVKTSEMFMDVDRSGKEGLMSGDTGTGMGRMQRRSLRVEQQVV</sequence>
<accession>A0A432ZZY8</accession>
<keyword evidence="3" id="KW-1185">Reference proteome</keyword>
<name>A0A432ZZY8_9FUNG</name>